<proteinExistence type="predicted"/>
<name>A0A0G0ED23_9BACT</name>
<dbReference type="EMBL" id="LBPV01000028">
    <property type="protein sequence ID" value="KKP65257.1"/>
    <property type="molecule type" value="Genomic_DNA"/>
</dbReference>
<sequence length="134" mass="15255">MSKKRPLMCILLIFLLFLIICIYLSKGECLVPDEDFNIDTSDDKMVVMENNFKLESEYISENSWEYLVTGELPNPCYNATVDAIVAESYPEQVTVTVTIEEPDPEVMCAQVIQEFSYEGTFFASDKADIKLVVN</sequence>
<dbReference type="Proteomes" id="UP000033866">
    <property type="component" value="Unassembled WGS sequence"/>
</dbReference>
<gene>
    <name evidence="1" type="ORF">UR61_C0028G0002</name>
</gene>
<protein>
    <submittedName>
        <fullName evidence="1">Uncharacterized protein</fullName>
    </submittedName>
</protein>
<dbReference type="AlphaFoldDB" id="A0A0G0ED23"/>
<accession>A0A0G0ED23</accession>
<reference evidence="1 2" key="1">
    <citation type="journal article" date="2015" name="Nature">
        <title>rRNA introns, odd ribosomes, and small enigmatic genomes across a large radiation of phyla.</title>
        <authorList>
            <person name="Brown C.T."/>
            <person name="Hug L.A."/>
            <person name="Thomas B.C."/>
            <person name="Sharon I."/>
            <person name="Castelle C.J."/>
            <person name="Singh A."/>
            <person name="Wilkins M.J."/>
            <person name="Williams K.H."/>
            <person name="Banfield J.F."/>
        </authorList>
    </citation>
    <scope>NUCLEOTIDE SEQUENCE [LARGE SCALE GENOMIC DNA]</scope>
</reference>
<comment type="caution">
    <text evidence="1">The sequence shown here is derived from an EMBL/GenBank/DDBJ whole genome shotgun (WGS) entry which is preliminary data.</text>
</comment>
<organism evidence="1 2">
    <name type="scientific">candidate division WS6 bacterium GW2011_GWE1_34_7</name>
    <dbReference type="NCBI Taxonomy" id="1619093"/>
    <lineage>
        <taxon>Bacteria</taxon>
        <taxon>Candidatus Dojkabacteria</taxon>
    </lineage>
</organism>
<evidence type="ECO:0000313" key="1">
    <source>
        <dbReference type="EMBL" id="KKP65257.1"/>
    </source>
</evidence>
<evidence type="ECO:0000313" key="2">
    <source>
        <dbReference type="Proteomes" id="UP000033866"/>
    </source>
</evidence>